<keyword evidence="1" id="KW-1133">Transmembrane helix</keyword>
<feature type="transmembrane region" description="Helical" evidence="1">
    <location>
        <begin position="25"/>
        <end position="47"/>
    </location>
</feature>
<organism evidence="2 3">
    <name type="scientific">Sporosarcina koreensis</name>
    <dbReference type="NCBI Taxonomy" id="334735"/>
    <lineage>
        <taxon>Bacteria</taxon>
        <taxon>Bacillati</taxon>
        <taxon>Bacillota</taxon>
        <taxon>Bacilli</taxon>
        <taxon>Bacillales</taxon>
        <taxon>Caryophanaceae</taxon>
        <taxon>Sporosarcina</taxon>
    </lineage>
</organism>
<comment type="caution">
    <text evidence="2">The sequence shown here is derived from an EMBL/GenBank/DDBJ whole genome shotgun (WGS) entry which is preliminary data.</text>
</comment>
<reference evidence="3" key="1">
    <citation type="journal article" date="2019" name="Int. J. Syst. Evol. Microbiol.">
        <title>The Global Catalogue of Microorganisms (GCM) 10K type strain sequencing project: providing services to taxonomists for standard genome sequencing and annotation.</title>
        <authorList>
            <consortium name="The Broad Institute Genomics Platform"/>
            <consortium name="The Broad Institute Genome Sequencing Center for Infectious Disease"/>
            <person name="Wu L."/>
            <person name="Ma J."/>
        </authorList>
    </citation>
    <scope>NUCLEOTIDE SEQUENCE [LARGE SCALE GENOMIC DNA]</scope>
    <source>
        <strain evidence="3">KACC 11299</strain>
    </source>
</reference>
<dbReference type="RefSeq" id="WP_381442455.1">
    <property type="nucleotide sequence ID" value="NZ_JBHSNP010000009.1"/>
</dbReference>
<gene>
    <name evidence="2" type="ORF">ACFPTP_04155</name>
</gene>
<dbReference type="PIRSF" id="PIRSF037259">
    <property type="entry name" value="EcsB_ABC"/>
    <property type="match status" value="1"/>
</dbReference>
<feature type="transmembrane region" description="Helical" evidence="1">
    <location>
        <begin position="59"/>
        <end position="81"/>
    </location>
</feature>
<feature type="transmembrane region" description="Helical" evidence="1">
    <location>
        <begin position="102"/>
        <end position="126"/>
    </location>
</feature>
<name>A0ABW0TTQ9_9BACL</name>
<sequence>MNSLREIWGNRFIHYMNELQKYMRFVFTGHLAIVLLFTIGAGGYAYSEWLKEVPSGFPSALIAAVLIGAALSICSPVTLLKPADIVFFLPMENKLEEYLKRALRYSLFSQLPVPFILYIVLLPLLAATDVGGKPQFILTAAVILLVKWKYVESEFYYRRANEGEGVWKDRIVRFVLAAVLIYAVLIGISYLIPLIPLMGLLMSLYYSFWKKRSAANPFPYEHFITLEQNRMMRFYRFANYFTDVPHLKGSVSRRAWLGFLLRSAQFGQTSPQRYLLRRTLIRTDDIFWLWVRLTGLAVLGVILIPFPIVVYIFTGALAFASSIQLVHALRAGDDFRMDMLFPEMENTRIPAIRKTVSGVQLLQSIFVLVTGLIVIGISLTPVIMAVIVVIVSEVTIRASNEKTEEA</sequence>
<evidence type="ECO:0000256" key="1">
    <source>
        <dbReference type="SAM" id="Phobius"/>
    </source>
</evidence>
<evidence type="ECO:0000313" key="2">
    <source>
        <dbReference type="EMBL" id="MFC5602405.1"/>
    </source>
</evidence>
<keyword evidence="1" id="KW-0812">Transmembrane</keyword>
<proteinExistence type="predicted"/>
<dbReference type="EMBL" id="JBHSNP010000009">
    <property type="protein sequence ID" value="MFC5602405.1"/>
    <property type="molecule type" value="Genomic_DNA"/>
</dbReference>
<accession>A0ABW0TTQ9</accession>
<dbReference type="Pfam" id="PF05975">
    <property type="entry name" value="EcsB"/>
    <property type="match status" value="1"/>
</dbReference>
<feature type="transmembrane region" description="Helical" evidence="1">
    <location>
        <begin position="286"/>
        <end position="304"/>
    </location>
</feature>
<keyword evidence="1" id="KW-0472">Membrane</keyword>
<protein>
    <submittedName>
        <fullName evidence="2">ABC transporter permease</fullName>
    </submittedName>
</protein>
<feature type="transmembrane region" description="Helical" evidence="1">
    <location>
        <begin position="365"/>
        <end position="391"/>
    </location>
</feature>
<evidence type="ECO:0000313" key="3">
    <source>
        <dbReference type="Proteomes" id="UP001596071"/>
    </source>
</evidence>
<dbReference type="InterPro" id="IPR010288">
    <property type="entry name" value="EcsB_ABC"/>
</dbReference>
<dbReference type="Proteomes" id="UP001596071">
    <property type="component" value="Unassembled WGS sequence"/>
</dbReference>
<keyword evidence="3" id="KW-1185">Reference proteome</keyword>